<gene>
    <name evidence="7" type="primary">ogg</name>
    <name evidence="9" type="ORF">OXIME_001657</name>
</gene>
<dbReference type="InterPro" id="IPR003265">
    <property type="entry name" value="HhH-GPD_domain"/>
</dbReference>
<dbReference type="Proteomes" id="UP001451606">
    <property type="component" value="Chromosome"/>
</dbReference>
<dbReference type="SMART" id="SM00478">
    <property type="entry name" value="ENDO3c"/>
    <property type="match status" value="1"/>
</dbReference>
<dbReference type="NCBIfam" id="NF002305">
    <property type="entry name" value="PRK01229.1"/>
    <property type="match status" value="1"/>
</dbReference>
<dbReference type="EC" id="3.2.2.-" evidence="7"/>
<evidence type="ECO:0000256" key="7">
    <source>
        <dbReference type="HAMAP-Rule" id="MF_00241"/>
    </source>
</evidence>
<name>A0AAX4NHY7_9ARCH</name>
<dbReference type="SUPFAM" id="SSF48150">
    <property type="entry name" value="DNA-glycosylase"/>
    <property type="match status" value="1"/>
</dbReference>
<dbReference type="HAMAP" id="MF_00241">
    <property type="entry name" value="Ogg"/>
    <property type="match status" value="1"/>
</dbReference>
<dbReference type="EC" id="4.2.99.18" evidence="7"/>
<dbReference type="Pfam" id="PF22175">
    <property type="entry name" value="Ogg-HhH"/>
    <property type="match status" value="1"/>
</dbReference>
<dbReference type="GeneID" id="95968395"/>
<protein>
    <recommendedName>
        <fullName evidence="7">8-oxoguanine DNA glycosylase/AP lyase</fullName>
    </recommendedName>
    <domain>
        <recommendedName>
            <fullName evidence="7">8-oxoguanine DNA glycosylase</fullName>
            <shortName evidence="7">8-oxoG DNA glycosylase</shortName>
            <ecNumber evidence="7">3.2.2.-</ecNumber>
        </recommendedName>
    </domain>
    <domain>
        <recommendedName>
            <fullName evidence="7">DNA-(apurinic or apyrimidinic site) lyase</fullName>
            <shortName evidence="7">AP lyase</shortName>
            <ecNumber evidence="7">4.2.99.18</ecNumber>
        </recommendedName>
    </domain>
</protein>
<evidence type="ECO:0000256" key="1">
    <source>
        <dbReference type="ARBA" id="ARBA00022763"/>
    </source>
</evidence>
<evidence type="ECO:0000313" key="10">
    <source>
        <dbReference type="Proteomes" id="UP001451606"/>
    </source>
</evidence>
<keyword evidence="4 7" id="KW-0456">Lyase</keyword>
<dbReference type="Gene3D" id="1.10.340.30">
    <property type="entry name" value="Hypothetical protein, domain 2"/>
    <property type="match status" value="1"/>
</dbReference>
<dbReference type="InterPro" id="IPR023170">
    <property type="entry name" value="HhH_base_excis_C"/>
</dbReference>
<keyword evidence="6 7" id="KW-0326">Glycosidase</keyword>
<evidence type="ECO:0000256" key="3">
    <source>
        <dbReference type="ARBA" id="ARBA00023204"/>
    </source>
</evidence>
<feature type="site" description="Important for guanine/8-oxoguanine distinction" evidence="7">
    <location>
        <position position="213"/>
    </location>
</feature>
<dbReference type="EMBL" id="CP133772">
    <property type="protein sequence ID" value="WYY01061.1"/>
    <property type="molecule type" value="Genomic_DNA"/>
</dbReference>
<comment type="function">
    <text evidence="7">Catalyzes the excision of an oxidatively damaged form of guanine (7,8-dihydro-8-oxoguanine = 8-oxoG) from DNA. Also cleaves the DNA backbone at apurinic/apyrimidinic sites (AP sites).</text>
</comment>
<evidence type="ECO:0000256" key="2">
    <source>
        <dbReference type="ARBA" id="ARBA00022801"/>
    </source>
</evidence>
<evidence type="ECO:0000256" key="4">
    <source>
        <dbReference type="ARBA" id="ARBA00023239"/>
    </source>
</evidence>
<proteinExistence type="inferred from homology"/>
<feature type="domain" description="HhH-GPD" evidence="8">
    <location>
        <begin position="52"/>
        <end position="211"/>
    </location>
</feature>
<dbReference type="KEGG" id="omr:OXIME_001657"/>
<dbReference type="GO" id="GO:0016799">
    <property type="term" value="F:hydrolase activity, hydrolyzing N-glycosyl compounds"/>
    <property type="evidence" value="ECO:0007669"/>
    <property type="project" value="UniProtKB-UniRule"/>
</dbReference>
<evidence type="ECO:0000256" key="5">
    <source>
        <dbReference type="ARBA" id="ARBA00023268"/>
    </source>
</evidence>
<keyword evidence="3 7" id="KW-0234">DNA repair</keyword>
<comment type="similarity">
    <text evidence="7">Belongs to the type-2 OGG1 family.</text>
</comment>
<dbReference type="InterPro" id="IPR011257">
    <property type="entry name" value="DNA_glycosylase"/>
</dbReference>
<organism evidence="9 10">
    <name type="scientific">Oxyplasma meridianum</name>
    <dbReference type="NCBI Taxonomy" id="3073602"/>
    <lineage>
        <taxon>Archaea</taxon>
        <taxon>Methanobacteriati</taxon>
        <taxon>Thermoplasmatota</taxon>
        <taxon>Thermoplasmata</taxon>
        <taxon>Thermoplasmatales</taxon>
        <taxon>Thermoplasmataceae</taxon>
        <taxon>Oxyplasma</taxon>
    </lineage>
</organism>
<keyword evidence="1 7" id="KW-0227">DNA damage</keyword>
<keyword evidence="5 7" id="KW-0511">Multifunctional enzyme</keyword>
<evidence type="ECO:0000313" key="9">
    <source>
        <dbReference type="EMBL" id="WYY01061.1"/>
    </source>
</evidence>
<sequence>MEIHEYSGVLKTVRDMMSSEFRTEVENRKLDFIKAGKSSPEFIYGELCFCILTANTSAEMGIKTQEAIGIQGFLEFDEDTMRKKLKEVRYRFYNVRSKFLVQSRWIVDELPGILAMKDRIEARDYLVENLKGIGYKEASHFLRNVGIFDFSILDKHILRMIKKEYPDGKFRVGSRKNYLETEKTILEFAESVSLDPGILDLYLWKIATGKLLK</sequence>
<feature type="active site" evidence="7">
    <location>
        <position position="154"/>
    </location>
</feature>
<dbReference type="CDD" id="cd00056">
    <property type="entry name" value="ENDO3c"/>
    <property type="match status" value="1"/>
</dbReference>
<reference evidence="9 10" key="1">
    <citation type="submission" date="2023-09" db="EMBL/GenBank/DDBJ databases">
        <authorList>
            <person name="Golyshina O.V."/>
            <person name="Lunev E.A."/>
            <person name="Bargiela R."/>
            <person name="Gaines M.C."/>
            <person name="Daum B."/>
            <person name="Bale N.J."/>
            <person name="Koenen M."/>
            <person name="Sinninghe Damst J.S."/>
            <person name="Yakimov M."/>
            <person name="Golyshin P.N."/>
        </authorList>
    </citation>
    <scope>NUCLEOTIDE SEQUENCE [LARGE SCALE GENOMIC DNA]</scope>
    <source>
        <strain evidence="9 10">M1</strain>
    </source>
</reference>
<dbReference type="GO" id="GO:0006284">
    <property type="term" value="P:base-excision repair"/>
    <property type="evidence" value="ECO:0007669"/>
    <property type="project" value="UniProtKB-UniRule"/>
</dbReference>
<accession>A0AAX4NHY7</accession>
<dbReference type="GO" id="GO:0140078">
    <property type="term" value="F:class I DNA-(apurinic or apyrimidinic site) endonuclease activity"/>
    <property type="evidence" value="ECO:0007669"/>
    <property type="project" value="UniProtKB-EC"/>
</dbReference>
<dbReference type="Gene3D" id="1.10.1670.10">
    <property type="entry name" value="Helix-hairpin-Helix base-excision DNA repair enzymes (C-terminal)"/>
    <property type="match status" value="1"/>
</dbReference>
<keyword evidence="10" id="KW-1185">Reference proteome</keyword>
<evidence type="ECO:0000256" key="6">
    <source>
        <dbReference type="ARBA" id="ARBA00023295"/>
    </source>
</evidence>
<comment type="catalytic activity">
    <reaction evidence="7">
        <text>2'-deoxyribonucleotide-(2'-deoxyribose 5'-phosphate)-2'-deoxyribonucleotide-DNA = a 3'-end 2'-deoxyribonucleotide-(2,3-dehydro-2,3-deoxyribose 5'-phosphate)-DNA + a 5'-end 5'-phospho-2'-deoxyribonucleoside-DNA + H(+)</text>
        <dbReference type="Rhea" id="RHEA:66592"/>
        <dbReference type="Rhea" id="RHEA-COMP:13180"/>
        <dbReference type="Rhea" id="RHEA-COMP:16897"/>
        <dbReference type="Rhea" id="RHEA-COMP:17067"/>
        <dbReference type="ChEBI" id="CHEBI:15378"/>
        <dbReference type="ChEBI" id="CHEBI:136412"/>
        <dbReference type="ChEBI" id="CHEBI:157695"/>
        <dbReference type="ChEBI" id="CHEBI:167181"/>
        <dbReference type="EC" id="4.2.99.18"/>
    </reaction>
</comment>
<keyword evidence="2 7" id="KW-0378">Hydrolase</keyword>
<dbReference type="AlphaFoldDB" id="A0AAX4NHY7"/>
<dbReference type="PIRSF" id="PIRSF005954">
    <property type="entry name" value="Thrmst_ogg"/>
    <property type="match status" value="1"/>
</dbReference>
<evidence type="ECO:0000259" key="8">
    <source>
        <dbReference type="SMART" id="SM00478"/>
    </source>
</evidence>
<feature type="active site" evidence="7">
    <location>
        <position position="136"/>
    </location>
</feature>
<dbReference type="InterPro" id="IPR012092">
    <property type="entry name" value="DNA_glyclase/AP_lyase_Ogg"/>
</dbReference>
<dbReference type="RefSeq" id="WP_393971381.1">
    <property type="nucleotide sequence ID" value="NZ_CP133772.1"/>
</dbReference>